<dbReference type="EMBL" id="KU577463">
    <property type="protein sequence ID" value="AMO25949.1"/>
    <property type="molecule type" value="Genomic_DNA"/>
</dbReference>
<name>A0A140HLT7_9CAUD</name>
<keyword evidence="2" id="KW-1185">Reference proteome</keyword>
<evidence type="ECO:0000313" key="2">
    <source>
        <dbReference type="Proteomes" id="UP000201785"/>
    </source>
</evidence>
<dbReference type="GeneID" id="29081905"/>
<protein>
    <submittedName>
        <fullName evidence="1">Uncharacterized protein</fullName>
    </submittedName>
</protein>
<reference evidence="1 2" key="1">
    <citation type="journal article" date="2016" name="Genome Announc.">
        <title>Complete Genome Sequence of Bacteriophage Deep-Blue Infecting Emetic Bacillus cereus.</title>
        <authorList>
            <person name="Hock L."/>
            <person name="Gillis A."/>
            <person name="Mahillon J."/>
        </authorList>
    </citation>
    <scope>NUCLEOTIDE SEQUENCE [LARGE SCALE GENOMIC DNA]</scope>
</reference>
<dbReference type="Proteomes" id="UP000201785">
    <property type="component" value="Segment"/>
</dbReference>
<gene>
    <name evidence="1" type="ORF">Blue_126</name>
</gene>
<proteinExistence type="predicted"/>
<dbReference type="KEGG" id="vg:29081905"/>
<evidence type="ECO:0000313" key="1">
    <source>
        <dbReference type="EMBL" id="AMO25949.1"/>
    </source>
</evidence>
<organism evidence="1 2">
    <name type="scientific">Bacillus phage Deep Blue</name>
    <dbReference type="NCBI Taxonomy" id="1792245"/>
    <lineage>
        <taxon>Viruses</taxon>
        <taxon>Duplodnaviria</taxon>
        <taxon>Heunggongvirae</taxon>
        <taxon>Uroviricota</taxon>
        <taxon>Caudoviricetes</taxon>
        <taxon>Herelleviridae</taxon>
        <taxon>Bastillevirinae</taxon>
        <taxon>Caeruleovirus</taxon>
        <taxon>Caeruleovirus deepblue</taxon>
    </lineage>
</organism>
<dbReference type="OrthoDB" id="25564at10239"/>
<sequence>MIRIQLFTSQSGKELFRCDETFYAWDSKGGTAQIPFTVCKEHVEDLGDNIIHVKDLSSVKFGGVVK</sequence>
<dbReference type="RefSeq" id="YP_009285438.1">
    <property type="nucleotide sequence ID" value="NC_031056.1"/>
</dbReference>
<accession>A0A140HLT7</accession>